<protein>
    <recommendedName>
        <fullName evidence="3">Chemotaxis protein</fullName>
    </recommendedName>
</protein>
<keyword evidence="1" id="KW-0614">Plasmid</keyword>
<geneLocation type="plasmid" evidence="1 2">
    <name>pW43D</name>
</geneLocation>
<dbReference type="KEGG" id="sedi:EBB79_24275"/>
<dbReference type="Proteomes" id="UP000283063">
    <property type="component" value="Plasmid pW43D"/>
</dbReference>
<proteinExistence type="predicted"/>
<dbReference type="OrthoDB" id="7855335at2"/>
<evidence type="ECO:0008006" key="3">
    <source>
        <dbReference type="Google" id="ProtNLM"/>
    </source>
</evidence>
<gene>
    <name evidence="1" type="ORF">EBB79_24275</name>
</gene>
<evidence type="ECO:0000313" key="2">
    <source>
        <dbReference type="Proteomes" id="UP000283063"/>
    </source>
</evidence>
<organism evidence="1 2">
    <name type="scientific">Parasedimentitalea marina</name>
    <dbReference type="NCBI Taxonomy" id="2483033"/>
    <lineage>
        <taxon>Bacteria</taxon>
        <taxon>Pseudomonadati</taxon>
        <taxon>Pseudomonadota</taxon>
        <taxon>Alphaproteobacteria</taxon>
        <taxon>Rhodobacterales</taxon>
        <taxon>Paracoccaceae</taxon>
        <taxon>Parasedimentitalea</taxon>
    </lineage>
</organism>
<keyword evidence="2" id="KW-1185">Reference proteome</keyword>
<evidence type="ECO:0000313" key="1">
    <source>
        <dbReference type="EMBL" id="AZV81076.1"/>
    </source>
</evidence>
<sequence length="100" mass="11228">MRQLQDKILELENIVFTILDSGKKPSSDDIKKLQDFDLIAQTLGGISGFFEQLNRQVEDDGKANLTQATETITLEKLRQRLTHTGEMIEPKASAGTFEAF</sequence>
<dbReference type="AlphaFoldDB" id="A0A3T0NAL0"/>
<reference evidence="1 2" key="1">
    <citation type="submission" date="2018-10" db="EMBL/GenBank/DDBJ databases">
        <title>Parasedimentitalea marina sp. nov., a psychrophilic bacterium isolated from deep seawater of the New Britain Trench.</title>
        <authorList>
            <person name="Cao J."/>
        </authorList>
    </citation>
    <scope>NUCLEOTIDE SEQUENCE [LARGE SCALE GENOMIC DNA]</scope>
    <source>
        <strain evidence="1 2">W43</strain>
        <plasmid evidence="1 2">pW43D</plasmid>
    </source>
</reference>
<dbReference type="EMBL" id="CP033223">
    <property type="protein sequence ID" value="AZV81076.1"/>
    <property type="molecule type" value="Genomic_DNA"/>
</dbReference>
<accession>A0A3T0NAL0</accession>
<name>A0A3T0NAL0_9RHOB</name>